<evidence type="ECO:0000313" key="1">
    <source>
        <dbReference type="EMBL" id="MDR6530682.1"/>
    </source>
</evidence>
<dbReference type="InterPro" id="IPR029016">
    <property type="entry name" value="GAF-like_dom_sf"/>
</dbReference>
<accession>A0ABU1MWY3</accession>
<dbReference type="Proteomes" id="UP001262754">
    <property type="component" value="Unassembled WGS sequence"/>
</dbReference>
<reference evidence="1 2" key="1">
    <citation type="submission" date="2023-07" db="EMBL/GenBank/DDBJ databases">
        <title>Sorghum-associated microbial communities from plants grown in Nebraska, USA.</title>
        <authorList>
            <person name="Schachtman D."/>
        </authorList>
    </citation>
    <scope>NUCLEOTIDE SEQUENCE [LARGE SCALE GENOMIC DNA]</scope>
    <source>
        <strain evidence="1 2">DS2154</strain>
    </source>
</reference>
<sequence length="226" mass="24440">MTDATQAILPYPVDAEAVRDFLRAEPDFLHQDPDLLSDLGLRPDASNIVDFGPAALARVSAAHEREALVRRQIEATARANHSAQAQTHAAVIDLLDARNHSDLARRVDEMAILRFGLAAGVVVLEGPGRVPAGWHALIAGQIDMIMGDHGVARMGFHAPALGLFGERIDEIKSMALVRMAVWEPSRQGLLAFGSADPEGFTADMGSDLVAFLARVVERTAERWPIL</sequence>
<keyword evidence="2" id="KW-1185">Reference proteome</keyword>
<protein>
    <submittedName>
        <fullName evidence="1">Uncharacterized protein YigA (DUF484 family)</fullName>
    </submittedName>
</protein>
<dbReference type="PANTHER" id="PTHR38765:SF1">
    <property type="entry name" value="DUF484 DOMAIN-CONTAINING PROTEIN"/>
    <property type="match status" value="1"/>
</dbReference>
<gene>
    <name evidence="1" type="ORF">J2800_001421</name>
</gene>
<dbReference type="RefSeq" id="WP_056754440.1">
    <property type="nucleotide sequence ID" value="NZ_BMLD01000003.1"/>
</dbReference>
<dbReference type="EMBL" id="JAVDRL010000004">
    <property type="protein sequence ID" value="MDR6530682.1"/>
    <property type="molecule type" value="Genomic_DNA"/>
</dbReference>
<dbReference type="Pfam" id="PF04340">
    <property type="entry name" value="DUF484"/>
    <property type="match status" value="1"/>
</dbReference>
<comment type="caution">
    <text evidence="1">The sequence shown here is derived from an EMBL/GenBank/DDBJ whole genome shotgun (WGS) entry which is preliminary data.</text>
</comment>
<dbReference type="Gene3D" id="3.30.450.40">
    <property type="match status" value="1"/>
</dbReference>
<proteinExistence type="predicted"/>
<evidence type="ECO:0000313" key="2">
    <source>
        <dbReference type="Proteomes" id="UP001262754"/>
    </source>
</evidence>
<dbReference type="InterPro" id="IPR007435">
    <property type="entry name" value="DUF484"/>
</dbReference>
<dbReference type="PANTHER" id="PTHR38765">
    <property type="entry name" value="DUF484 DOMAIN-CONTAINING PROTEIN"/>
    <property type="match status" value="1"/>
</dbReference>
<name>A0ABU1MWY3_9CAUL</name>
<organism evidence="1 2">
    <name type="scientific">Caulobacter rhizosphaerae</name>
    <dbReference type="NCBI Taxonomy" id="2010972"/>
    <lineage>
        <taxon>Bacteria</taxon>
        <taxon>Pseudomonadati</taxon>
        <taxon>Pseudomonadota</taxon>
        <taxon>Alphaproteobacteria</taxon>
        <taxon>Caulobacterales</taxon>
        <taxon>Caulobacteraceae</taxon>
        <taxon>Caulobacter</taxon>
    </lineage>
</organism>